<accession>A0A0G1GY90</accession>
<comment type="caution">
    <text evidence="2">The sequence shown here is derived from an EMBL/GenBank/DDBJ whole genome shotgun (WGS) entry which is preliminary data.</text>
</comment>
<keyword evidence="1" id="KW-0812">Transmembrane</keyword>
<feature type="transmembrane region" description="Helical" evidence="1">
    <location>
        <begin position="132"/>
        <end position="157"/>
    </location>
</feature>
<dbReference type="EMBL" id="LCGF01000001">
    <property type="protein sequence ID" value="KKT12337.1"/>
    <property type="molecule type" value="Genomic_DNA"/>
</dbReference>
<organism evidence="2 3">
    <name type="scientific">candidate division WWE3 bacterium GW2011_GWB2_43_22</name>
    <dbReference type="NCBI Taxonomy" id="1619118"/>
    <lineage>
        <taxon>Bacteria</taxon>
        <taxon>Katanobacteria</taxon>
    </lineage>
</organism>
<dbReference type="Proteomes" id="UP000033910">
    <property type="component" value="Unassembled WGS sequence"/>
</dbReference>
<feature type="transmembrane region" description="Helical" evidence="1">
    <location>
        <begin position="58"/>
        <end position="81"/>
    </location>
</feature>
<keyword evidence="1" id="KW-0472">Membrane</keyword>
<feature type="transmembrane region" description="Helical" evidence="1">
    <location>
        <begin position="87"/>
        <end position="111"/>
    </location>
</feature>
<gene>
    <name evidence="2" type="ORF">UV89_C0001G0015</name>
</gene>
<keyword evidence="1" id="KW-1133">Transmembrane helix</keyword>
<evidence type="ECO:0000313" key="2">
    <source>
        <dbReference type="EMBL" id="KKT12337.1"/>
    </source>
</evidence>
<sequence>MLLTPHTLVGLAVASVIKDPLIAFPVSVGMHYLGDMVPHWDFFSNTNEEQRVSGWRPLAVAGELSLAVATGTAAVLYALWLVNDPALAFRMLICGIGGVIPDLLSGLKMYLKDLNGLLKINNHIQEKLQFQAPLPWGILTQLLVSGFSALVILGSIAL</sequence>
<reference evidence="2 3" key="1">
    <citation type="journal article" date="2015" name="Nature">
        <title>rRNA introns, odd ribosomes, and small enigmatic genomes across a large radiation of phyla.</title>
        <authorList>
            <person name="Brown C.T."/>
            <person name="Hug L.A."/>
            <person name="Thomas B.C."/>
            <person name="Sharon I."/>
            <person name="Castelle C.J."/>
            <person name="Singh A."/>
            <person name="Wilkins M.J."/>
            <person name="Williams K.H."/>
            <person name="Banfield J.F."/>
        </authorList>
    </citation>
    <scope>NUCLEOTIDE SEQUENCE [LARGE SCALE GENOMIC DNA]</scope>
</reference>
<name>A0A0G1GY90_UNCKA</name>
<protein>
    <submittedName>
        <fullName evidence="2">Uncharacterized protein</fullName>
    </submittedName>
</protein>
<evidence type="ECO:0000256" key="1">
    <source>
        <dbReference type="SAM" id="Phobius"/>
    </source>
</evidence>
<evidence type="ECO:0000313" key="3">
    <source>
        <dbReference type="Proteomes" id="UP000033910"/>
    </source>
</evidence>
<proteinExistence type="predicted"/>
<dbReference type="AlphaFoldDB" id="A0A0G1GY90"/>